<proteinExistence type="predicted"/>
<dbReference type="EMBL" id="ADLQ01000071">
    <property type="protein sequence ID" value="EGA93003.1"/>
    <property type="molecule type" value="Genomic_DNA"/>
</dbReference>
<keyword evidence="2" id="KW-1185">Reference proteome</keyword>
<organism evidence="1 2">
    <name type="scientific">Clostridium symbiosum (strain WAL-14163)</name>
    <dbReference type="NCBI Taxonomy" id="742740"/>
    <lineage>
        <taxon>Bacteria</taxon>
        <taxon>Bacillati</taxon>
        <taxon>Bacillota</taxon>
        <taxon>Clostridia</taxon>
        <taxon>Lachnospirales</taxon>
        <taxon>Lachnospiraceae</taxon>
        <taxon>Otoolea</taxon>
    </lineage>
</organism>
<dbReference type="eggNOG" id="ENOG5032V80">
    <property type="taxonomic scope" value="Bacteria"/>
</dbReference>
<dbReference type="AlphaFoldDB" id="E7GQF6"/>
<dbReference type="HOGENOM" id="CLU_096367_3_0_9"/>
<dbReference type="STRING" id="1512.GCA_900049235_03404"/>
<evidence type="ECO:0000313" key="1">
    <source>
        <dbReference type="EMBL" id="EGA93003.1"/>
    </source>
</evidence>
<comment type="caution">
    <text evidence="1">The sequence shown here is derived from an EMBL/GenBank/DDBJ whole genome shotgun (WGS) entry which is preliminary data.</text>
</comment>
<name>E7GQF6_CLOS6</name>
<accession>E7GQF6</accession>
<protein>
    <submittedName>
        <fullName evidence="1">Uncharacterized protein</fullName>
    </submittedName>
</protein>
<evidence type="ECO:0000313" key="2">
    <source>
        <dbReference type="Proteomes" id="UP000002970"/>
    </source>
</evidence>
<reference evidence="1 2" key="1">
    <citation type="submission" date="2010-12" db="EMBL/GenBank/DDBJ databases">
        <title>The Genome Sequence of Clostridium symbiosum strain WAL-14163.</title>
        <authorList>
            <person name="Earl A."/>
            <person name="Ward D."/>
            <person name="Feldgarden M."/>
            <person name="Gevers D."/>
            <person name="Finegold S.M."/>
            <person name="Summanen P.H."/>
            <person name="Molitoris D.R."/>
            <person name="Vaisanen M.L."/>
            <person name="Daigneault M."/>
            <person name="Young S.K."/>
            <person name="Zeng Q."/>
            <person name="Gargeya S."/>
            <person name="Fitzgerald M."/>
            <person name="Haas B."/>
            <person name="Abouelleil A."/>
            <person name="Alvarado L."/>
            <person name="Arachchi H.M."/>
            <person name="Berlin A."/>
            <person name="Brown A."/>
            <person name="Chapman S.B."/>
            <person name="Chen Z."/>
            <person name="Dunbar C."/>
            <person name="Freedman E."/>
            <person name="Gearin G."/>
            <person name="Gellesch M."/>
            <person name="Goldberg J."/>
            <person name="Griggs A."/>
            <person name="Gujja S."/>
            <person name="Heilman E."/>
            <person name="Heiman D."/>
            <person name="Howarth C."/>
            <person name="Larson L."/>
            <person name="Lui A."/>
            <person name="MacDonald P.J.P."/>
            <person name="Mehta T."/>
            <person name="Montmayeur A."/>
            <person name="Murphy C."/>
            <person name="Neiman D."/>
            <person name="Pearson M."/>
            <person name="Priest M."/>
            <person name="Roberts A."/>
            <person name="Saif S."/>
            <person name="Shea T."/>
            <person name="Shenoy N."/>
            <person name="Sisk P."/>
            <person name="Stolte C."/>
            <person name="Sykes S."/>
            <person name="White J."/>
            <person name="Yandava C."/>
            <person name="Nusbaum C."/>
            <person name="Birren B."/>
        </authorList>
    </citation>
    <scope>NUCLEOTIDE SEQUENCE [LARGE SCALE GENOMIC DNA]</scope>
    <source>
        <strain evidence="1 2">WAL-14163</strain>
    </source>
</reference>
<sequence>MWIVAVKVREKVTADGKKFQKMLEDLNKLEVRIGIQQGVGSEDGVDLVDIAMFNELGTVHIPSRPFLRDSVDAHSPEINAFLQSIRTQLVKGGSAEDVLKKIGVFQKGLIQKEIVNGDFVPNSPETIKRKGSDKPLIDTGRMRQSINYVIQEKGGSD</sequence>
<dbReference type="Proteomes" id="UP000002970">
    <property type="component" value="Unassembled WGS sequence"/>
</dbReference>
<gene>
    <name evidence="1" type="ORF">HMPREF9474_03151</name>
</gene>